<dbReference type="Proteomes" id="UP000199627">
    <property type="component" value="Unassembled WGS sequence"/>
</dbReference>
<proteinExistence type="predicted"/>
<name>A0A1H0YMR4_9FLAO</name>
<evidence type="ECO:0000256" key="1">
    <source>
        <dbReference type="SAM" id="Phobius"/>
    </source>
</evidence>
<reference evidence="3" key="1">
    <citation type="submission" date="2016-10" db="EMBL/GenBank/DDBJ databases">
        <authorList>
            <person name="Varghese N."/>
            <person name="Submissions S."/>
        </authorList>
    </citation>
    <scope>NUCLEOTIDE SEQUENCE [LARGE SCALE GENOMIC DNA]</scope>
    <source>
        <strain evidence="3">DSM 17072</strain>
    </source>
</reference>
<feature type="transmembrane region" description="Helical" evidence="1">
    <location>
        <begin position="12"/>
        <end position="35"/>
    </location>
</feature>
<keyword evidence="1" id="KW-0472">Membrane</keyword>
<evidence type="ECO:0000313" key="3">
    <source>
        <dbReference type="Proteomes" id="UP000199627"/>
    </source>
</evidence>
<sequence length="38" mass="4462">MYLIFKLKNKKIIAVKVISNMDIISPLLISSFVFLEKY</sequence>
<keyword evidence="1" id="KW-1133">Transmembrane helix</keyword>
<gene>
    <name evidence="2" type="ORF">SAMN05421664_0824</name>
</gene>
<evidence type="ECO:0000313" key="2">
    <source>
        <dbReference type="EMBL" id="SDQ16423.1"/>
    </source>
</evidence>
<accession>A0A1H0YMR4</accession>
<organism evidence="2 3">
    <name type="scientific">Chryseobacterium soldanellicola</name>
    <dbReference type="NCBI Taxonomy" id="311333"/>
    <lineage>
        <taxon>Bacteria</taxon>
        <taxon>Pseudomonadati</taxon>
        <taxon>Bacteroidota</taxon>
        <taxon>Flavobacteriia</taxon>
        <taxon>Flavobacteriales</taxon>
        <taxon>Weeksellaceae</taxon>
        <taxon>Chryseobacterium group</taxon>
        <taxon>Chryseobacterium</taxon>
    </lineage>
</organism>
<dbReference type="EMBL" id="FNKL01000001">
    <property type="protein sequence ID" value="SDQ16423.1"/>
    <property type="molecule type" value="Genomic_DNA"/>
</dbReference>
<keyword evidence="3" id="KW-1185">Reference proteome</keyword>
<keyword evidence="1" id="KW-0812">Transmembrane</keyword>
<protein>
    <submittedName>
        <fullName evidence="2">Uncharacterized protein</fullName>
    </submittedName>
</protein>
<dbReference type="AlphaFoldDB" id="A0A1H0YMR4"/>